<name>A0ABT4BWD3_9FIRM</name>
<evidence type="ECO:0000313" key="2">
    <source>
        <dbReference type="Proteomes" id="UP001082703"/>
    </source>
</evidence>
<evidence type="ECO:0000313" key="1">
    <source>
        <dbReference type="EMBL" id="MCY1715197.1"/>
    </source>
</evidence>
<organism evidence="1 2">
    <name type="scientific">Caproiciproducens galactitolivorans</name>
    <dbReference type="NCBI Taxonomy" id="642589"/>
    <lineage>
        <taxon>Bacteria</taxon>
        <taxon>Bacillati</taxon>
        <taxon>Bacillota</taxon>
        <taxon>Clostridia</taxon>
        <taxon>Eubacteriales</taxon>
        <taxon>Acutalibacteraceae</taxon>
        <taxon>Caproiciproducens</taxon>
    </lineage>
</organism>
<evidence type="ECO:0008006" key="3">
    <source>
        <dbReference type="Google" id="ProtNLM"/>
    </source>
</evidence>
<gene>
    <name evidence="1" type="ORF">OUY18_13160</name>
</gene>
<comment type="caution">
    <text evidence="1">The sequence shown here is derived from an EMBL/GenBank/DDBJ whole genome shotgun (WGS) entry which is preliminary data.</text>
</comment>
<dbReference type="RefSeq" id="WP_268059234.1">
    <property type="nucleotide sequence ID" value="NZ_JAPOHA010000018.1"/>
</dbReference>
<dbReference type="Proteomes" id="UP001082703">
    <property type="component" value="Unassembled WGS sequence"/>
</dbReference>
<keyword evidence="2" id="KW-1185">Reference proteome</keyword>
<accession>A0ABT4BWD3</accession>
<sequence>MDLKFPLLTADDIEVKVKKVSEKGATVLLYKTARVDMNILDQIVGPLNWKCFYHDVKGNLYCEISIYDSDKQEWVSKEDCGIESREDGEGNQRKGEASDAFKRAGFKWGIGRELYTAPFTFIHCATKQKSDGRSYEMANPFARFNVKSIGYDDSGRINVLSICDDKGKMVYELGQKEPQEPEPEYIDEIKQTVILKELHRTGWDAKGMLTYLAEKFPKTPPDAIGHITEKQFTFIVKALEKKPDKT</sequence>
<protein>
    <recommendedName>
        <fullName evidence="3">Single-stranded DNA-binding protein DdrA</fullName>
    </recommendedName>
</protein>
<reference evidence="1 2" key="1">
    <citation type="submission" date="2022-11" db="EMBL/GenBank/DDBJ databases">
        <authorList>
            <person name="Caiyu Z."/>
        </authorList>
    </citation>
    <scope>NUCLEOTIDE SEQUENCE [LARGE SCALE GENOMIC DNA]</scope>
    <source>
        <strain evidence="1 2">YR-4</strain>
    </source>
</reference>
<dbReference type="EMBL" id="JAPOHA010000018">
    <property type="protein sequence ID" value="MCY1715197.1"/>
    <property type="molecule type" value="Genomic_DNA"/>
</dbReference>
<proteinExistence type="predicted"/>